<dbReference type="STRING" id="217511.GCA_001463845_00613"/>
<sequence>MQNYRVRSREGKPAAPTRAYDKWFDELKQTKAETLLPKLSEIGLLLGEDDYISSGASTSQFLLEVPDFNSLIATAQDHSKPVFTLSKGELESSGVVLETQMKNVKKFNKTYQLGAEKISKLCGML</sequence>
<dbReference type="Proteomes" id="UP000004310">
    <property type="component" value="Unassembled WGS sequence"/>
</dbReference>
<dbReference type="HOGENOM" id="CLU_1989393_0_0_5"/>
<dbReference type="AlphaFoldDB" id="Q0G5P9"/>
<reference evidence="1 2" key="1">
    <citation type="journal article" date="2010" name="J. Bacteriol.">
        <title>Genome sequence of Fulvimarina pelagi HTCC2506T, a Mn(II)-oxidizing alphaproteobacterium possessing an aerobic anoxygenic photosynthetic gene cluster and Xanthorhodopsin.</title>
        <authorList>
            <person name="Kang I."/>
            <person name="Oh H.M."/>
            <person name="Lim S.I."/>
            <person name="Ferriera S."/>
            <person name="Giovannoni S.J."/>
            <person name="Cho J.C."/>
        </authorList>
    </citation>
    <scope>NUCLEOTIDE SEQUENCE [LARGE SCALE GENOMIC DNA]</scope>
    <source>
        <strain evidence="1 2">HTCC2506</strain>
    </source>
</reference>
<dbReference type="EMBL" id="AATP01000001">
    <property type="protein sequence ID" value="EAU43015.1"/>
    <property type="molecule type" value="Genomic_DNA"/>
</dbReference>
<comment type="caution">
    <text evidence="1">The sequence shown here is derived from an EMBL/GenBank/DDBJ whole genome shotgun (WGS) entry which is preliminary data.</text>
</comment>
<organism evidence="1 2">
    <name type="scientific">Fulvimarina pelagi HTCC2506</name>
    <dbReference type="NCBI Taxonomy" id="314231"/>
    <lineage>
        <taxon>Bacteria</taxon>
        <taxon>Pseudomonadati</taxon>
        <taxon>Pseudomonadota</taxon>
        <taxon>Alphaproteobacteria</taxon>
        <taxon>Hyphomicrobiales</taxon>
        <taxon>Aurantimonadaceae</taxon>
        <taxon>Fulvimarina</taxon>
    </lineage>
</organism>
<dbReference type="eggNOG" id="COG1192">
    <property type="taxonomic scope" value="Bacteria"/>
</dbReference>
<name>Q0G5P9_9HYPH</name>
<keyword evidence="2" id="KW-1185">Reference proteome</keyword>
<protein>
    <submittedName>
        <fullName evidence="1">Regulatory protein CII</fullName>
    </submittedName>
</protein>
<evidence type="ECO:0000313" key="1">
    <source>
        <dbReference type="EMBL" id="EAU43015.1"/>
    </source>
</evidence>
<accession>Q0G5P9</accession>
<gene>
    <name evidence="1" type="ORF">FP2506_09236</name>
</gene>
<evidence type="ECO:0000313" key="2">
    <source>
        <dbReference type="Proteomes" id="UP000004310"/>
    </source>
</evidence>
<proteinExistence type="predicted"/>